<dbReference type="RefSeq" id="WP_147166419.1">
    <property type="nucleotide sequence ID" value="NZ_VOOR01000008.1"/>
</dbReference>
<dbReference type="PANTHER" id="PTHR38772">
    <property type="match status" value="1"/>
</dbReference>
<dbReference type="GO" id="GO:0005737">
    <property type="term" value="C:cytoplasm"/>
    <property type="evidence" value="ECO:0007669"/>
    <property type="project" value="UniProtKB-SubCell"/>
</dbReference>
<evidence type="ECO:0000313" key="4">
    <source>
        <dbReference type="EMBL" id="TXB66250.1"/>
    </source>
</evidence>
<keyword evidence="5" id="KW-1185">Reference proteome</keyword>
<dbReference type="InterPro" id="IPR007358">
    <property type="entry name" value="Nucleoid_associated_NdpA"/>
</dbReference>
<comment type="caution">
    <text evidence="4">The sequence shown here is derived from an EMBL/GenBank/DDBJ whole genome shotgun (WGS) entry which is preliminary data.</text>
</comment>
<proteinExistence type="inferred from homology"/>
<evidence type="ECO:0000256" key="3">
    <source>
        <dbReference type="ARBA" id="ARBA00022490"/>
    </source>
</evidence>
<evidence type="ECO:0000256" key="1">
    <source>
        <dbReference type="ARBA" id="ARBA00004496"/>
    </source>
</evidence>
<accession>A0A5C6RXD0</accession>
<dbReference type="Proteomes" id="UP000321580">
    <property type="component" value="Unassembled WGS sequence"/>
</dbReference>
<dbReference type="Pfam" id="PF04245">
    <property type="entry name" value="NA37"/>
    <property type="match status" value="1"/>
</dbReference>
<gene>
    <name evidence="4" type="ORF">FRY97_05400</name>
</gene>
<evidence type="ECO:0000256" key="2">
    <source>
        <dbReference type="ARBA" id="ARBA00009035"/>
    </source>
</evidence>
<dbReference type="EMBL" id="VOOR01000008">
    <property type="protein sequence ID" value="TXB66250.1"/>
    <property type="molecule type" value="Genomic_DNA"/>
</dbReference>
<name>A0A5C6RXD0_9BACT</name>
<dbReference type="OrthoDB" id="980584at2"/>
<evidence type="ECO:0000313" key="5">
    <source>
        <dbReference type="Proteomes" id="UP000321580"/>
    </source>
</evidence>
<dbReference type="PANTHER" id="PTHR38772:SF1">
    <property type="entry name" value="NUCLEOID-ASSOCIATED PROTEIN YEJK"/>
    <property type="match status" value="1"/>
</dbReference>
<dbReference type="GO" id="GO:0003690">
    <property type="term" value="F:double-stranded DNA binding"/>
    <property type="evidence" value="ECO:0007669"/>
    <property type="project" value="TreeGrafter"/>
</dbReference>
<dbReference type="GO" id="GO:0043590">
    <property type="term" value="C:bacterial nucleoid"/>
    <property type="evidence" value="ECO:0007669"/>
    <property type="project" value="TreeGrafter"/>
</dbReference>
<organism evidence="4 5">
    <name type="scientific">Phaeodactylibacter luteus</name>
    <dbReference type="NCBI Taxonomy" id="1564516"/>
    <lineage>
        <taxon>Bacteria</taxon>
        <taxon>Pseudomonadati</taxon>
        <taxon>Bacteroidota</taxon>
        <taxon>Saprospiria</taxon>
        <taxon>Saprospirales</taxon>
        <taxon>Haliscomenobacteraceae</taxon>
        <taxon>Phaeodactylibacter</taxon>
    </lineage>
</organism>
<protein>
    <submittedName>
        <fullName evidence="4">Nucleoid-associated protein</fullName>
    </submittedName>
</protein>
<sequence length="346" mass="39538">MPTLIHRLAIHELEKAADESGARVFLSSQCTPIDEEAQALVDKLHDTFVRKSDTLQGYLSPPEDALFPGYFQLLLENGLEQADAFLNFTRDTMNALQLSLQGVLGAKGGYLVYADYTDEATQERAIGIFLVRDTDGLSFRRGQEGAAFELNSVTYLNTDKLAMACRIFVQKFQQGQGRCVELIKHARTQKEISEYFIQWVGLERPESSRELTQTFLDMVNELPAPVDEETGEAMEAGRFKEQVLNFANSNPQKVINIQEFEQEFYKNENPAQQYFQDHQIEMDNEFRFDKKALNQFYNHKASAEKLYLYFNDGHLRQGQIVVEGDSVTIHSPELAAQVRDFMDDRS</sequence>
<keyword evidence="3" id="KW-0963">Cytoplasm</keyword>
<dbReference type="GO" id="GO:0003727">
    <property type="term" value="F:single-stranded RNA binding"/>
    <property type="evidence" value="ECO:0007669"/>
    <property type="project" value="TreeGrafter"/>
</dbReference>
<comment type="subcellular location">
    <subcellularLocation>
        <location evidence="1">Cytoplasm</location>
    </subcellularLocation>
</comment>
<dbReference type="AlphaFoldDB" id="A0A5C6RXD0"/>
<comment type="similarity">
    <text evidence="2">Belongs to the YejK family.</text>
</comment>
<reference evidence="4 5" key="1">
    <citation type="submission" date="2019-08" db="EMBL/GenBank/DDBJ databases">
        <title>Genome of Phaeodactylibacter luteus.</title>
        <authorList>
            <person name="Bowman J.P."/>
        </authorList>
    </citation>
    <scope>NUCLEOTIDE SEQUENCE [LARGE SCALE GENOMIC DNA]</scope>
    <source>
        <strain evidence="4 5">KCTC 42180</strain>
    </source>
</reference>